<dbReference type="EMBL" id="JACHMH010000001">
    <property type="protein sequence ID" value="MBB4678214.1"/>
    <property type="molecule type" value="Genomic_DNA"/>
</dbReference>
<comment type="caution">
    <text evidence="1">The sequence shown here is derived from an EMBL/GenBank/DDBJ whole genome shotgun (WGS) entry which is preliminary data.</text>
</comment>
<accession>A0A7W7CET1</accession>
<name>A0A7W7CET1_9PSEU</name>
<evidence type="ECO:0000313" key="1">
    <source>
        <dbReference type="EMBL" id="MBB4678214.1"/>
    </source>
</evidence>
<evidence type="ECO:0000313" key="2">
    <source>
        <dbReference type="Proteomes" id="UP000533598"/>
    </source>
</evidence>
<protein>
    <submittedName>
        <fullName evidence="1">Putative hemolysin</fullName>
    </submittedName>
</protein>
<gene>
    <name evidence="1" type="ORF">HNR67_004332</name>
</gene>
<dbReference type="AlphaFoldDB" id="A0A7W7CET1"/>
<dbReference type="RefSeq" id="WP_185004072.1">
    <property type="nucleotide sequence ID" value="NZ_BAAAUI010000004.1"/>
</dbReference>
<reference evidence="1 2" key="1">
    <citation type="submission" date="2020-08" db="EMBL/GenBank/DDBJ databases">
        <title>Sequencing the genomes of 1000 actinobacteria strains.</title>
        <authorList>
            <person name="Klenk H.-P."/>
        </authorList>
    </citation>
    <scope>NUCLEOTIDE SEQUENCE [LARGE SCALE GENOMIC DNA]</scope>
    <source>
        <strain evidence="1 2">DSM 44230</strain>
    </source>
</reference>
<organism evidence="1 2">
    <name type="scientific">Crossiella cryophila</name>
    <dbReference type="NCBI Taxonomy" id="43355"/>
    <lineage>
        <taxon>Bacteria</taxon>
        <taxon>Bacillati</taxon>
        <taxon>Actinomycetota</taxon>
        <taxon>Actinomycetes</taxon>
        <taxon>Pseudonocardiales</taxon>
        <taxon>Pseudonocardiaceae</taxon>
        <taxon>Crossiella</taxon>
    </lineage>
</organism>
<sequence>MRRIASLAVGAVLTVGGLTGFMPGAVAAEPVRGQVQVTAAKPMAPPICGVNRYVMSWNPLIVGWSAYNCADIGYTVEMDRAEGGRVRTCVLAHQWKNFHAAMYTGGRFLNPCYP</sequence>
<keyword evidence="2" id="KW-1185">Reference proteome</keyword>
<dbReference type="Proteomes" id="UP000533598">
    <property type="component" value="Unassembled WGS sequence"/>
</dbReference>
<proteinExistence type="predicted"/>